<dbReference type="NCBIfam" id="NF007495">
    <property type="entry name" value="PRK10089.1-4"/>
    <property type="match status" value="1"/>
</dbReference>
<dbReference type="RefSeq" id="WP_089662590.1">
    <property type="nucleotide sequence ID" value="NZ_LT629745.1"/>
</dbReference>
<evidence type="ECO:0000259" key="4">
    <source>
        <dbReference type="PROSITE" id="PS50886"/>
    </source>
</evidence>
<sequence length="112" mass="12535">MKEIEWKDFEKLEMRTGTILSVEEFPEARNPAYKLVIDFGEEIGEKKSSAQITRRYTLEELPGRQIVAVVNFPVKRIAGFKSECLVLGVLGENKDIVLLSPGQKVPNGSLIG</sequence>
<dbReference type="GO" id="GO:0000049">
    <property type="term" value="F:tRNA binding"/>
    <property type="evidence" value="ECO:0007669"/>
    <property type="project" value="UniProtKB-UniRule"/>
</dbReference>
<gene>
    <name evidence="5" type="ORF">SAMN04488552_2188</name>
</gene>
<dbReference type="NCBIfam" id="NF007494">
    <property type="entry name" value="PRK10089.1-3"/>
    <property type="match status" value="1"/>
</dbReference>
<proteinExistence type="predicted"/>
<evidence type="ECO:0000256" key="2">
    <source>
        <dbReference type="ARBA" id="ARBA00022884"/>
    </source>
</evidence>
<dbReference type="EMBL" id="LT629745">
    <property type="protein sequence ID" value="SDS12819.1"/>
    <property type="molecule type" value="Genomic_DNA"/>
</dbReference>
<dbReference type="CDD" id="cd02798">
    <property type="entry name" value="tRNA_bind_CsaA"/>
    <property type="match status" value="1"/>
</dbReference>
<evidence type="ECO:0000256" key="1">
    <source>
        <dbReference type="ARBA" id="ARBA00022555"/>
    </source>
</evidence>
<keyword evidence="2 3" id="KW-0694">RNA-binding</keyword>
<organism evidence="5 6">
    <name type="scientific">Christiangramia echinicola</name>
    <dbReference type="NCBI Taxonomy" id="279359"/>
    <lineage>
        <taxon>Bacteria</taxon>
        <taxon>Pseudomonadati</taxon>
        <taxon>Bacteroidota</taxon>
        <taxon>Flavobacteriia</taxon>
        <taxon>Flavobacteriales</taxon>
        <taxon>Flavobacteriaceae</taxon>
        <taxon>Christiangramia</taxon>
    </lineage>
</organism>
<dbReference type="AlphaFoldDB" id="A0A1H1PPY0"/>
<dbReference type="InterPro" id="IPR012340">
    <property type="entry name" value="NA-bd_OB-fold"/>
</dbReference>
<dbReference type="Gene3D" id="2.40.50.140">
    <property type="entry name" value="Nucleic acid-binding proteins"/>
    <property type="match status" value="1"/>
</dbReference>
<dbReference type="FunFam" id="2.40.50.140:FF:000165">
    <property type="entry name" value="Chaperone CsaA"/>
    <property type="match status" value="1"/>
</dbReference>
<dbReference type="PANTHER" id="PTHR11586:SF37">
    <property type="entry name" value="TRNA-BINDING DOMAIN-CONTAINING PROTEIN"/>
    <property type="match status" value="1"/>
</dbReference>
<accession>A0A1H1PPY0</accession>
<dbReference type="Proteomes" id="UP000198858">
    <property type="component" value="Chromosome I"/>
</dbReference>
<dbReference type="InterPro" id="IPR008231">
    <property type="entry name" value="CsaA"/>
</dbReference>
<protein>
    <submittedName>
        <fullName evidence="5">tRNA-binding protein</fullName>
    </submittedName>
</protein>
<dbReference type="STRING" id="1250231.SAMN04488552_2188"/>
<evidence type="ECO:0000313" key="6">
    <source>
        <dbReference type="Proteomes" id="UP000198858"/>
    </source>
</evidence>
<dbReference type="InterPro" id="IPR002547">
    <property type="entry name" value="tRNA-bd_dom"/>
</dbReference>
<dbReference type="SUPFAM" id="SSF50249">
    <property type="entry name" value="Nucleic acid-binding proteins"/>
    <property type="match status" value="1"/>
</dbReference>
<dbReference type="InterPro" id="IPR051270">
    <property type="entry name" value="Tyrosine-tRNA_ligase_regulator"/>
</dbReference>
<keyword evidence="6" id="KW-1185">Reference proteome</keyword>
<name>A0A1H1PPY0_9FLAO</name>
<dbReference type="PROSITE" id="PS50886">
    <property type="entry name" value="TRBD"/>
    <property type="match status" value="1"/>
</dbReference>
<evidence type="ECO:0000313" key="5">
    <source>
        <dbReference type="EMBL" id="SDS12819.1"/>
    </source>
</evidence>
<reference evidence="5 6" key="1">
    <citation type="submission" date="2016-10" db="EMBL/GenBank/DDBJ databases">
        <authorList>
            <person name="Varghese N."/>
            <person name="Submissions S."/>
        </authorList>
    </citation>
    <scope>NUCLEOTIDE SEQUENCE [LARGE SCALE GENOMIC DNA]</scope>
    <source>
        <strain evidence="5 6">Mar_2010_102</strain>
    </source>
</reference>
<dbReference type="PANTHER" id="PTHR11586">
    <property type="entry name" value="TRNA-AMINOACYLATION COFACTOR ARC1 FAMILY MEMBER"/>
    <property type="match status" value="1"/>
</dbReference>
<dbReference type="NCBIfam" id="TIGR02222">
    <property type="entry name" value="chap_CsaA"/>
    <property type="match status" value="1"/>
</dbReference>
<evidence type="ECO:0000256" key="3">
    <source>
        <dbReference type="PROSITE-ProRule" id="PRU00209"/>
    </source>
</evidence>
<dbReference type="Pfam" id="PF01588">
    <property type="entry name" value="tRNA_bind"/>
    <property type="match status" value="1"/>
</dbReference>
<feature type="domain" description="TRNA-binding" evidence="4">
    <location>
        <begin position="8"/>
        <end position="112"/>
    </location>
</feature>
<keyword evidence="1 3" id="KW-0820">tRNA-binding</keyword>